<dbReference type="InterPro" id="IPR005614">
    <property type="entry name" value="NrfD-like"/>
</dbReference>
<dbReference type="KEGG" id="sbae:DSM104329_04776"/>
<dbReference type="PANTHER" id="PTHR34856">
    <property type="entry name" value="PROTEIN NRFD"/>
    <property type="match status" value="1"/>
</dbReference>
<evidence type="ECO:0000256" key="6">
    <source>
        <dbReference type="ARBA" id="ARBA00023136"/>
    </source>
</evidence>
<evidence type="ECO:0000256" key="7">
    <source>
        <dbReference type="SAM" id="Phobius"/>
    </source>
</evidence>
<evidence type="ECO:0000256" key="4">
    <source>
        <dbReference type="ARBA" id="ARBA00022692"/>
    </source>
</evidence>
<evidence type="ECO:0000256" key="5">
    <source>
        <dbReference type="ARBA" id="ARBA00022989"/>
    </source>
</evidence>
<feature type="transmembrane region" description="Helical" evidence="7">
    <location>
        <begin position="170"/>
        <end position="190"/>
    </location>
</feature>
<comment type="similarity">
    <text evidence="2">Belongs to the NrfD family.</text>
</comment>
<keyword evidence="5 7" id="KW-1133">Transmembrane helix</keyword>
<feature type="transmembrane region" description="Helical" evidence="7">
    <location>
        <begin position="103"/>
        <end position="124"/>
    </location>
</feature>
<dbReference type="AlphaFoldDB" id="A0A9E7C371"/>
<keyword evidence="6 7" id="KW-0472">Membrane</keyword>
<reference evidence="8" key="1">
    <citation type="journal article" date="2022" name="Int. J. Syst. Evol. Microbiol.">
        <title>Pseudomonas aegrilactucae sp. nov. and Pseudomonas morbosilactucae sp. nov., pathogens causing bacterial rot of lettuce in Japan.</title>
        <authorList>
            <person name="Sawada H."/>
            <person name="Fujikawa T."/>
            <person name="Satou M."/>
        </authorList>
    </citation>
    <scope>NUCLEOTIDE SEQUENCE</scope>
    <source>
        <strain evidence="8">0166_1</strain>
    </source>
</reference>
<keyword evidence="4 7" id="KW-0812">Transmembrane</keyword>
<proteinExistence type="inferred from homology"/>
<keyword evidence="9" id="KW-1185">Reference proteome</keyword>
<name>A0A9E7C371_9ACTN</name>
<dbReference type="GO" id="GO:0005886">
    <property type="term" value="C:plasma membrane"/>
    <property type="evidence" value="ECO:0007669"/>
    <property type="project" value="UniProtKB-SubCell"/>
</dbReference>
<sequence length="314" mass="32408">MSATVPATNGGPPRSYYGQPVIKEPIWTPQIPWYFFAGGLGGASAGLAYLAGRTGNDVLARRAWLAALGGVGISPALLISDLGVPKRFLNMLRMFKVTSPMSVGSWILVVSGTATGVAAVNSATGRLARMSAVARPVAAVAGLPLSTYTAALIAQTAVPVWHEAHRELPAIFASGAAASAGATAAMLTPVASAGPARRLAVLGSLGELVAVQVMEHRLDELADPYHSPDAEPFTRAARLLTATGALLLAGAARRRRAAAVAGGAMVLAGAACERWSVFKAGLISARDPSYTVGPQRDRVRTRRGLGAIRTAVRR</sequence>
<evidence type="ECO:0008006" key="10">
    <source>
        <dbReference type="Google" id="ProtNLM"/>
    </source>
</evidence>
<dbReference type="Proteomes" id="UP001162834">
    <property type="component" value="Chromosome"/>
</dbReference>
<evidence type="ECO:0000256" key="1">
    <source>
        <dbReference type="ARBA" id="ARBA00004651"/>
    </source>
</evidence>
<accession>A0A9E7C371</accession>
<feature type="transmembrane region" description="Helical" evidence="7">
    <location>
        <begin position="63"/>
        <end position="83"/>
    </location>
</feature>
<evidence type="ECO:0000256" key="2">
    <source>
        <dbReference type="ARBA" id="ARBA00008929"/>
    </source>
</evidence>
<evidence type="ECO:0000313" key="8">
    <source>
        <dbReference type="EMBL" id="UGS38352.1"/>
    </source>
</evidence>
<evidence type="ECO:0000256" key="3">
    <source>
        <dbReference type="ARBA" id="ARBA00022475"/>
    </source>
</evidence>
<evidence type="ECO:0000313" key="9">
    <source>
        <dbReference type="Proteomes" id="UP001162834"/>
    </source>
</evidence>
<dbReference type="InterPro" id="IPR052049">
    <property type="entry name" value="Electron_transfer_protein"/>
</dbReference>
<dbReference type="Gene3D" id="1.20.1630.10">
    <property type="entry name" value="Formate dehydrogenase/DMSO reductase domain"/>
    <property type="match status" value="1"/>
</dbReference>
<dbReference type="EMBL" id="CP087164">
    <property type="protein sequence ID" value="UGS38352.1"/>
    <property type="molecule type" value="Genomic_DNA"/>
</dbReference>
<comment type="subcellular location">
    <subcellularLocation>
        <location evidence="1">Cell membrane</location>
        <topology evidence="1">Multi-pass membrane protein</topology>
    </subcellularLocation>
</comment>
<organism evidence="8 9">
    <name type="scientific">Capillimicrobium parvum</name>
    <dbReference type="NCBI Taxonomy" id="2884022"/>
    <lineage>
        <taxon>Bacteria</taxon>
        <taxon>Bacillati</taxon>
        <taxon>Actinomycetota</taxon>
        <taxon>Thermoleophilia</taxon>
        <taxon>Solirubrobacterales</taxon>
        <taxon>Capillimicrobiaceae</taxon>
        <taxon>Capillimicrobium</taxon>
    </lineage>
</organism>
<protein>
    <recommendedName>
        <fullName evidence="10">Polysulfide reductase</fullName>
    </recommendedName>
</protein>
<dbReference type="PANTHER" id="PTHR34856:SF2">
    <property type="entry name" value="PROTEIN NRFD"/>
    <property type="match status" value="1"/>
</dbReference>
<feature type="transmembrane region" description="Helical" evidence="7">
    <location>
        <begin position="31"/>
        <end position="51"/>
    </location>
</feature>
<dbReference type="Pfam" id="PF03916">
    <property type="entry name" value="NrfD"/>
    <property type="match status" value="1"/>
</dbReference>
<feature type="transmembrane region" description="Helical" evidence="7">
    <location>
        <begin position="136"/>
        <end position="158"/>
    </location>
</feature>
<gene>
    <name evidence="8" type="ORF">DSM104329_04776</name>
</gene>
<keyword evidence="3" id="KW-1003">Cell membrane</keyword>